<evidence type="ECO:0000256" key="1">
    <source>
        <dbReference type="SAM" id="Phobius"/>
    </source>
</evidence>
<dbReference type="RefSeq" id="WP_113254222.1">
    <property type="nucleotide sequence ID" value="NZ_JACXWY010000007.1"/>
</dbReference>
<feature type="transmembrane region" description="Helical" evidence="1">
    <location>
        <begin position="23"/>
        <end position="42"/>
    </location>
</feature>
<dbReference type="EMBL" id="JACXWY010000007">
    <property type="protein sequence ID" value="MBD3846820.1"/>
    <property type="molecule type" value="Genomic_DNA"/>
</dbReference>
<gene>
    <name evidence="2" type="ORF">IED13_14005</name>
</gene>
<dbReference type="AlphaFoldDB" id="A0A927HYS7"/>
<reference evidence="2" key="1">
    <citation type="submission" date="2020-09" db="EMBL/GenBank/DDBJ databases">
        <title>Bosea spartocytisi sp. nov. a root nodule endophyte of Spartocytisus supranubius in the high mountain ecosystem fo the Teide National Park (Canary Islands, Spain).</title>
        <authorList>
            <person name="Pulido-Suarez L."/>
            <person name="Peix A."/>
            <person name="Igual J.M."/>
            <person name="Socas-Perez N."/>
            <person name="Velazquez E."/>
            <person name="Flores-Felix J.D."/>
            <person name="Leon-Barrios M."/>
        </authorList>
    </citation>
    <scope>NUCLEOTIDE SEQUENCE</scope>
    <source>
        <strain evidence="2">SSUT16</strain>
    </source>
</reference>
<keyword evidence="1" id="KW-1133">Transmembrane helix</keyword>
<evidence type="ECO:0000313" key="2">
    <source>
        <dbReference type="EMBL" id="MBD3846820.1"/>
    </source>
</evidence>
<dbReference type="Proteomes" id="UP000619295">
    <property type="component" value="Unassembled WGS sequence"/>
</dbReference>
<proteinExistence type="predicted"/>
<evidence type="ECO:0000313" key="3">
    <source>
        <dbReference type="Proteomes" id="UP000619295"/>
    </source>
</evidence>
<keyword evidence="1" id="KW-0812">Transmembrane</keyword>
<accession>A0A927HYS7</accession>
<organism evidence="2 3">
    <name type="scientific">Bosea spartocytisi</name>
    <dbReference type="NCBI Taxonomy" id="2773451"/>
    <lineage>
        <taxon>Bacteria</taxon>
        <taxon>Pseudomonadati</taxon>
        <taxon>Pseudomonadota</taxon>
        <taxon>Alphaproteobacteria</taxon>
        <taxon>Hyphomicrobiales</taxon>
        <taxon>Boseaceae</taxon>
        <taxon>Bosea</taxon>
    </lineage>
</organism>
<comment type="caution">
    <text evidence="2">The sequence shown here is derived from an EMBL/GenBank/DDBJ whole genome shotgun (WGS) entry which is preliminary data.</text>
</comment>
<sequence>MPAVCAAKIPPADGRSQELTAPAALLLVALSVFVGIGVFASLPGADGRDEPVAIVFPFWMARDEALARSFEAGERVLRTGRLGSIVVTVPGSRSGELPRGAWFSLRLAGLAGCLDSQSLAEERQ</sequence>
<name>A0A927HYS7_9HYPH</name>
<keyword evidence="3" id="KW-1185">Reference proteome</keyword>
<protein>
    <submittedName>
        <fullName evidence="2">Uncharacterized protein</fullName>
    </submittedName>
</protein>
<keyword evidence="1" id="KW-0472">Membrane</keyword>